<feature type="region of interest" description="Disordered" evidence="1">
    <location>
        <begin position="1"/>
        <end position="60"/>
    </location>
</feature>
<name>M1VUZ4_CLAP2</name>
<protein>
    <submittedName>
        <fullName evidence="3">Uncharacterized protein</fullName>
    </submittedName>
</protein>
<evidence type="ECO:0000256" key="2">
    <source>
        <dbReference type="SAM" id="Phobius"/>
    </source>
</evidence>
<evidence type="ECO:0000256" key="1">
    <source>
        <dbReference type="SAM" id="MobiDB-lite"/>
    </source>
</evidence>
<dbReference type="HOGENOM" id="CLU_434113_0_0_1"/>
<feature type="compositionally biased region" description="Low complexity" evidence="1">
    <location>
        <begin position="323"/>
        <end position="348"/>
    </location>
</feature>
<gene>
    <name evidence="3" type="ORF">CPUR_02315</name>
</gene>
<dbReference type="OrthoDB" id="10479058at2759"/>
<feature type="compositionally biased region" description="Acidic residues" evidence="1">
    <location>
        <begin position="392"/>
        <end position="406"/>
    </location>
</feature>
<feature type="region of interest" description="Disordered" evidence="1">
    <location>
        <begin position="225"/>
        <end position="252"/>
    </location>
</feature>
<feature type="compositionally biased region" description="Basic and acidic residues" evidence="1">
    <location>
        <begin position="92"/>
        <end position="102"/>
    </location>
</feature>
<feature type="compositionally biased region" description="Low complexity" evidence="1">
    <location>
        <begin position="103"/>
        <end position="113"/>
    </location>
</feature>
<feature type="region of interest" description="Disordered" evidence="1">
    <location>
        <begin position="91"/>
        <end position="113"/>
    </location>
</feature>
<dbReference type="PhylomeDB" id="M1VUZ4"/>
<comment type="caution">
    <text evidence="3">The sequence shown here is derived from an EMBL/GenBank/DDBJ whole genome shotgun (WGS) entry which is preliminary data.</text>
</comment>
<feature type="region of interest" description="Disordered" evidence="1">
    <location>
        <begin position="298"/>
        <end position="472"/>
    </location>
</feature>
<reference evidence="3 4" key="1">
    <citation type="journal article" date="2013" name="PLoS Genet.">
        <title>Plant-symbiotic fungi as chemical engineers: Multi-genome analysis of the Clavicipitaceae reveals dynamics of alkaloid loci.</title>
        <authorList>
            <person name="Schardl C.L."/>
            <person name="Young C.A."/>
            <person name="Hesse U."/>
            <person name="Amyotte S.G."/>
            <person name="Andreeva K."/>
            <person name="Calie P.J."/>
            <person name="Fleetwood D.J."/>
            <person name="Haws D.C."/>
            <person name="Moore N."/>
            <person name="Oeser B."/>
            <person name="Panaccione D.G."/>
            <person name="Schweri K.K."/>
            <person name="Voisey C.R."/>
            <person name="Farman M.L."/>
            <person name="Jaromczyk J.W."/>
            <person name="Roe B.A."/>
            <person name="O'Sullivan D.M."/>
            <person name="Scott B."/>
            <person name="Tudzynski P."/>
            <person name="An Z."/>
            <person name="Arnaoudova E.G."/>
            <person name="Bullock C.T."/>
            <person name="Charlton N.D."/>
            <person name="Chen L."/>
            <person name="Cox M."/>
            <person name="Dinkins R.D."/>
            <person name="Florea S."/>
            <person name="Glenn A.E."/>
            <person name="Gordon A."/>
            <person name="Gueldener U."/>
            <person name="Harris D.R."/>
            <person name="Hollin W."/>
            <person name="Jaromczyk J."/>
            <person name="Johnson R.D."/>
            <person name="Khan A.K."/>
            <person name="Leistner E."/>
            <person name="Leuchtmann A."/>
            <person name="Li C."/>
            <person name="Liu J."/>
            <person name="Liu J."/>
            <person name="Liu M."/>
            <person name="Mace W."/>
            <person name="Machado C."/>
            <person name="Nagabhyru P."/>
            <person name="Pan J."/>
            <person name="Schmid J."/>
            <person name="Sugawara K."/>
            <person name="Steiner U."/>
            <person name="Takach J.E."/>
            <person name="Tanaka E."/>
            <person name="Webb J.S."/>
            <person name="Wilson E.V."/>
            <person name="Wiseman J.L."/>
            <person name="Yoshida R."/>
            <person name="Zeng Z."/>
        </authorList>
    </citation>
    <scope>NUCLEOTIDE SEQUENCE [LARGE SCALE GENOMIC DNA]</scope>
    <source>
        <strain evidence="3 4">20.1</strain>
    </source>
</reference>
<keyword evidence="2" id="KW-0812">Transmembrane</keyword>
<keyword evidence="4" id="KW-1185">Reference proteome</keyword>
<dbReference type="Proteomes" id="UP000016801">
    <property type="component" value="Unassembled WGS sequence"/>
</dbReference>
<feature type="compositionally biased region" description="Basic and acidic residues" evidence="1">
    <location>
        <begin position="31"/>
        <end position="41"/>
    </location>
</feature>
<proteinExistence type="predicted"/>
<dbReference type="EMBL" id="CAGA01000009">
    <property type="protein sequence ID" value="CCE28627.1"/>
    <property type="molecule type" value="Genomic_DNA"/>
</dbReference>
<feature type="region of interest" description="Disordered" evidence="1">
    <location>
        <begin position="126"/>
        <end position="204"/>
    </location>
</feature>
<keyword evidence="2" id="KW-0472">Membrane</keyword>
<evidence type="ECO:0000313" key="3">
    <source>
        <dbReference type="EMBL" id="CCE28627.1"/>
    </source>
</evidence>
<organism evidence="3 4">
    <name type="scientific">Claviceps purpurea (strain 20.1)</name>
    <name type="common">Ergot fungus</name>
    <name type="synonym">Sphacelia segetum</name>
    <dbReference type="NCBI Taxonomy" id="1111077"/>
    <lineage>
        <taxon>Eukaryota</taxon>
        <taxon>Fungi</taxon>
        <taxon>Dikarya</taxon>
        <taxon>Ascomycota</taxon>
        <taxon>Pezizomycotina</taxon>
        <taxon>Sordariomycetes</taxon>
        <taxon>Hypocreomycetidae</taxon>
        <taxon>Hypocreales</taxon>
        <taxon>Clavicipitaceae</taxon>
        <taxon>Claviceps</taxon>
    </lineage>
</organism>
<feature type="compositionally biased region" description="Polar residues" evidence="1">
    <location>
        <begin position="44"/>
        <end position="58"/>
    </location>
</feature>
<feature type="compositionally biased region" description="Polar residues" evidence="1">
    <location>
        <begin position="17"/>
        <end position="30"/>
    </location>
</feature>
<dbReference type="AlphaFoldDB" id="M1VUZ4"/>
<evidence type="ECO:0000313" key="4">
    <source>
        <dbReference type="Proteomes" id="UP000016801"/>
    </source>
</evidence>
<keyword evidence="2" id="KW-1133">Transmembrane helix</keyword>
<accession>M1VUZ4</accession>
<dbReference type="VEuPathDB" id="FungiDB:CPUR_02315"/>
<feature type="transmembrane region" description="Helical" evidence="2">
    <location>
        <begin position="594"/>
        <end position="615"/>
    </location>
</feature>
<feature type="compositionally biased region" description="Polar residues" evidence="1">
    <location>
        <begin position="156"/>
        <end position="167"/>
    </location>
</feature>
<feature type="compositionally biased region" description="Acidic residues" evidence="1">
    <location>
        <begin position="461"/>
        <end position="470"/>
    </location>
</feature>
<sequence>MTPSQNEFPSPDKITLGRSQAPSKHSATTHVDTRYATEEKLPTVPTSAIRHTTPTNPVTEAEPAQTIQLMILQTIQQIQQQSQQAMQQMQQKQEELQQESRQRSQQQTRMMQQMMEQMTKLTVKQSMPQVPAPAQTQHQHRYDVGMSEPSSPPTQPARSGQMQTTTAAERRQHISKPQYDCRSQIPVAPGDGQRPLPLQSPPAQIQTDFDSQQARLAPGMYLQRSQVPQLPHTRRQHEQPRLNPRTEAPMDCKQPLSTSIETQIPWTHQKETLFVPREQSTSILPIESKILPPYLKQALPVPSTTPHSRHVHKQPPPCDRLQKQLQPVPQKQLLPTQPPQQQSLPTRQFDQACPPHAQRPAAFPLNAKTSDDAGNEDTNGIPDRSSDRSSDDSGDECYTDALDGDESLVTTHQGISEDSEEEEEDHTSSMRSTAVYLFDESTPTSPADDTSDEFPTRPGEDSDIFQEEPLNENSVVSTKDLVVGGHAENEDFVASHEDARPEDAHIEKVVGPLASNGFCPNELRKQESKERESLRGDLAPIAYTLSWEFAPAAQTPSSEVGSFLHHDKRLTPPAPKLPLAPMLPLTSIRTLTPMTPVALTTIVAFMIMTPVINFVRDFVVRYRLVERLVP</sequence>